<keyword evidence="1" id="KW-0328">Glycosyltransferase</keyword>
<proteinExistence type="predicted"/>
<organism evidence="4">
    <name type="scientific">Faucicola osloensis</name>
    <name type="common">Moraxella osloensis</name>
    <dbReference type="NCBI Taxonomy" id="34062"/>
    <lineage>
        <taxon>Bacteria</taxon>
        <taxon>Pseudomonadati</taxon>
        <taxon>Pseudomonadota</taxon>
        <taxon>Gammaproteobacteria</taxon>
        <taxon>Moraxellales</taxon>
        <taxon>Moraxellaceae</taxon>
        <taxon>Faucicola</taxon>
    </lineage>
</organism>
<dbReference type="PANTHER" id="PTHR22916">
    <property type="entry name" value="GLYCOSYLTRANSFERASE"/>
    <property type="match status" value="1"/>
</dbReference>
<accession>A0AA91FLJ6</accession>
<dbReference type="InterPro" id="IPR029044">
    <property type="entry name" value="Nucleotide-diphossugar_trans"/>
</dbReference>
<evidence type="ECO:0000256" key="1">
    <source>
        <dbReference type="ARBA" id="ARBA00022676"/>
    </source>
</evidence>
<evidence type="ECO:0000259" key="3">
    <source>
        <dbReference type="Pfam" id="PF00535"/>
    </source>
</evidence>
<feature type="domain" description="Glycosyltransferase 2-like" evidence="3">
    <location>
        <begin position="4"/>
        <end position="131"/>
    </location>
</feature>
<dbReference type="CDD" id="cd00761">
    <property type="entry name" value="Glyco_tranf_GTA_type"/>
    <property type="match status" value="1"/>
</dbReference>
<evidence type="ECO:0000256" key="2">
    <source>
        <dbReference type="ARBA" id="ARBA00022679"/>
    </source>
</evidence>
<dbReference type="AlphaFoldDB" id="A0AA91FLJ6"/>
<name>A0AA91FLJ6_FAUOS</name>
<protein>
    <recommendedName>
        <fullName evidence="3">Glycosyltransferase 2-like domain-containing protein</fullName>
    </recommendedName>
</protein>
<comment type="caution">
    <text evidence="4">The sequence shown here is derived from an EMBL/GenBank/DDBJ whole genome shotgun (WGS) entry which is preliminary data.</text>
</comment>
<dbReference type="SUPFAM" id="SSF53448">
    <property type="entry name" value="Nucleotide-diphospho-sugar transferases"/>
    <property type="match status" value="1"/>
</dbReference>
<dbReference type="Pfam" id="PF00535">
    <property type="entry name" value="Glycos_transf_2"/>
    <property type="match status" value="1"/>
</dbReference>
<evidence type="ECO:0000313" key="4">
    <source>
        <dbReference type="EMBL" id="OBX62471.1"/>
    </source>
</evidence>
<sequence length="330" mass="38977">MKVSVILPVYNVEKYLANCIQSVLNQTYTNFELIVVIDGSPDNSEAIARKFEKLDSRIKVHTKPNGGLSDARNYGLNLAIGEYIFFLDSDDWIEHDLLKENIEIMVDKQLDFIVFGFYQDSVDENEMLIKQVKHLPEDNIWLNGQAIYISPYMLNILGYAWNKIYRKQYLNQNNISFIKGLSLVEDMVFNAKVYQLSDKILFNQKAYVHYIQRPVITLTKQFHEKSFDWIKLRHSALIKFLQAWTFENKEGILANDLVSGLRYCVLNLFRFKNQFNFIQKIVYIDKMLNDKDLRQFYKFYSPLTVQDKIYFILIKFKAKYLIALLAQLRS</sequence>
<dbReference type="EMBL" id="LZMT01000034">
    <property type="protein sequence ID" value="OBX62471.1"/>
    <property type="molecule type" value="Genomic_DNA"/>
</dbReference>
<dbReference type="PANTHER" id="PTHR22916:SF51">
    <property type="entry name" value="GLYCOSYLTRANSFERASE EPSH-RELATED"/>
    <property type="match status" value="1"/>
</dbReference>
<dbReference type="InterPro" id="IPR001173">
    <property type="entry name" value="Glyco_trans_2-like"/>
</dbReference>
<dbReference type="GO" id="GO:0016758">
    <property type="term" value="F:hexosyltransferase activity"/>
    <property type="evidence" value="ECO:0007669"/>
    <property type="project" value="UniProtKB-ARBA"/>
</dbReference>
<reference evidence="4" key="1">
    <citation type="submission" date="2016-06" db="EMBL/GenBank/DDBJ databases">
        <title>Draft genome of Moraxella osloensis CCUG 67237.</title>
        <authorList>
            <person name="Salva-Serra F."/>
            <person name="Engstrom-Jakobsson H."/>
            <person name="Thorell K."/>
            <person name="Gonzales-Siles L."/>
            <person name="Karlsson R."/>
            <person name="Boulund F."/>
            <person name="Engstrand L."/>
            <person name="Kristiansson E."/>
            <person name="Moore E."/>
        </authorList>
    </citation>
    <scope>NUCLEOTIDE SEQUENCE [LARGE SCALE GENOMIC DNA]</scope>
    <source>
        <strain evidence="4">CCUG 67237</strain>
    </source>
</reference>
<dbReference type="Gene3D" id="3.90.550.10">
    <property type="entry name" value="Spore Coat Polysaccharide Biosynthesis Protein SpsA, Chain A"/>
    <property type="match status" value="1"/>
</dbReference>
<keyword evidence="2" id="KW-0808">Transferase</keyword>
<gene>
    <name evidence="4" type="ORF">A9299_04605</name>
</gene>